<reference evidence="1 2" key="1">
    <citation type="journal article" date="2019" name="Sci. Rep.">
        <title>Orb-weaving spider Araneus ventricosus genome elucidates the spidroin gene catalogue.</title>
        <authorList>
            <person name="Kono N."/>
            <person name="Nakamura H."/>
            <person name="Ohtoshi R."/>
            <person name="Moran D.A.P."/>
            <person name="Shinohara A."/>
            <person name="Yoshida Y."/>
            <person name="Fujiwara M."/>
            <person name="Mori M."/>
            <person name="Tomita M."/>
            <person name="Arakawa K."/>
        </authorList>
    </citation>
    <scope>NUCLEOTIDE SEQUENCE [LARGE SCALE GENOMIC DNA]</scope>
</reference>
<comment type="caution">
    <text evidence="1">The sequence shown here is derived from an EMBL/GenBank/DDBJ whole genome shotgun (WGS) entry which is preliminary data.</text>
</comment>
<gene>
    <name evidence="1" type="ORF">AVEN_173518_1</name>
</gene>
<dbReference type="Proteomes" id="UP000499080">
    <property type="component" value="Unassembled WGS sequence"/>
</dbReference>
<evidence type="ECO:0000313" key="1">
    <source>
        <dbReference type="EMBL" id="GBL65673.1"/>
    </source>
</evidence>
<sequence length="57" mass="6506">MYTTVYFLNKLSARPTSVLLEDYCLNDPAAGFRSSRYRQVLSVALVLFGVALRRPHK</sequence>
<dbReference type="AlphaFoldDB" id="A0A4Y1ZSH9"/>
<accession>A0A4Y1ZSH9</accession>
<feature type="non-terminal residue" evidence="1">
    <location>
        <position position="57"/>
    </location>
</feature>
<protein>
    <submittedName>
        <fullName evidence="1">Uncharacterized protein</fullName>
    </submittedName>
</protein>
<evidence type="ECO:0000313" key="2">
    <source>
        <dbReference type="Proteomes" id="UP000499080"/>
    </source>
</evidence>
<dbReference type="EMBL" id="BGPR01077441">
    <property type="protein sequence ID" value="GBL65673.1"/>
    <property type="molecule type" value="Genomic_DNA"/>
</dbReference>
<proteinExistence type="predicted"/>
<keyword evidence="2" id="KW-1185">Reference proteome</keyword>
<organism evidence="1 2">
    <name type="scientific">Araneus ventricosus</name>
    <name type="common">Orbweaver spider</name>
    <name type="synonym">Epeira ventricosa</name>
    <dbReference type="NCBI Taxonomy" id="182803"/>
    <lineage>
        <taxon>Eukaryota</taxon>
        <taxon>Metazoa</taxon>
        <taxon>Ecdysozoa</taxon>
        <taxon>Arthropoda</taxon>
        <taxon>Chelicerata</taxon>
        <taxon>Arachnida</taxon>
        <taxon>Araneae</taxon>
        <taxon>Araneomorphae</taxon>
        <taxon>Entelegynae</taxon>
        <taxon>Araneoidea</taxon>
        <taxon>Araneidae</taxon>
        <taxon>Araneus</taxon>
    </lineage>
</organism>
<name>A0A4Y1ZSH9_ARAVE</name>